<gene>
    <name evidence="17" type="ORF">AT959_17420</name>
</gene>
<dbReference type="InterPro" id="IPR037066">
    <property type="entry name" value="Plug_dom_sf"/>
</dbReference>
<dbReference type="PANTHER" id="PTHR30069">
    <property type="entry name" value="TONB-DEPENDENT OUTER MEMBRANE RECEPTOR"/>
    <property type="match status" value="1"/>
</dbReference>
<dbReference type="InterPro" id="IPR036942">
    <property type="entry name" value="Beta-barrel_TonB_sf"/>
</dbReference>
<dbReference type="Gene3D" id="2.170.130.10">
    <property type="entry name" value="TonB-dependent receptor, plug domain"/>
    <property type="match status" value="1"/>
</dbReference>
<evidence type="ECO:0000256" key="1">
    <source>
        <dbReference type="ARBA" id="ARBA00004571"/>
    </source>
</evidence>
<dbReference type="Pfam" id="PF07715">
    <property type="entry name" value="Plug"/>
    <property type="match status" value="1"/>
</dbReference>
<evidence type="ECO:0000313" key="17">
    <source>
        <dbReference type="EMBL" id="KXB29709.1"/>
    </source>
</evidence>
<evidence type="ECO:0000259" key="16">
    <source>
        <dbReference type="Pfam" id="PF07715"/>
    </source>
</evidence>
<reference evidence="17 18" key="1">
    <citation type="submission" date="2015-12" db="EMBL/GenBank/DDBJ databases">
        <title>Nitrous oxide reduction kinetics distinguish bacteria harboring typical versus atypical NosZ.</title>
        <authorList>
            <person name="Yoon S."/>
            <person name="Nissen S."/>
            <person name="Park D."/>
            <person name="Sanford R.A."/>
            <person name="Loeffler F.E."/>
        </authorList>
    </citation>
    <scope>NUCLEOTIDE SEQUENCE [LARGE SCALE GENOMIC DNA]</scope>
    <source>
        <strain evidence="17 18">ATCC BAA-841</strain>
    </source>
</reference>
<dbReference type="Proteomes" id="UP000070186">
    <property type="component" value="Unassembled WGS sequence"/>
</dbReference>
<keyword evidence="8 13" id="KW-0798">TonB box</keyword>
<dbReference type="GO" id="GO:0009279">
    <property type="term" value="C:cell outer membrane"/>
    <property type="evidence" value="ECO:0007669"/>
    <property type="project" value="UniProtKB-SubCell"/>
</dbReference>
<dbReference type="RefSeq" id="WP_066885859.1">
    <property type="nucleotide sequence ID" value="NZ_LODL01000035.1"/>
</dbReference>
<evidence type="ECO:0000256" key="10">
    <source>
        <dbReference type="ARBA" id="ARBA00023170"/>
    </source>
</evidence>
<keyword evidence="5 12" id="KW-0812">Transmembrane</keyword>
<name>A0A133XFN3_9RHOO</name>
<sequence length="747" mass="82309">MKHPRPKPLALAIAALITSGQLLAADDEDAKQLSEMTVRQSRPSAVVQNPSPQAEVTGEQARNMNVVNTEDVVKYMPSLQIRKRYVGDRNAIIAARTTGTVQSARSLVYADGLLLSNLLGNSYAYPARWNLVGSEEIDTVNVLYGPFSALLPGNSAGATILMTTRQPEGAEAHVRTQMFSSNFKLYNTDMTAHGHQEQGSGAVRYGKLSISAMANHLDSYGQPMSFATATPVTGGSGGTPVSGAVIDSDPTGARRVIVGAYGMDHTIQDVGKVRLAYDFAPGTRLAFTFGEWRNDSTSRQDSYLKNAAGQTVSSGTVLINGQRYTLTAGNFAPSRSDTVNRLYGLTFDSRLADDWRFESAFSVYQTPTDLTRTANTASSSAGSLAYNDGSGWNNADLRLIWKPSGSGHAVTAGFHQDAYRYDYSKYNASNWLNEASRTTLSNRNEGRTQTQAFYLQDEWKFAQNWTLTAGVRQESWQATDGRIYTPALGNNSFNDREESGTSPKLSLAWQATADWTLRASLGKAYRFPTVTELFQTETTGSTTRISDPNLKPEKVFAKDLSAEGAVGQGILRLSLFEEVVEDALYSFTDYSNTTRNQNIDKLRARGTEAAYTAPEVLRGLDLTASLTYVHSRVLENQLNPAMVGKWMVRVPDWRASLLAIYRFNEQWTGSLGYKYSGRQYNNPDNSDQWPDTYGGNSKFSTFDAKVSYRLAKQAAVAFGVDNLTNEKYYAFHPYPQRTFHGEVRVDF</sequence>
<organism evidence="17 18">
    <name type="scientific">Dechloromonas denitrificans</name>
    <dbReference type="NCBI Taxonomy" id="281362"/>
    <lineage>
        <taxon>Bacteria</taxon>
        <taxon>Pseudomonadati</taxon>
        <taxon>Pseudomonadota</taxon>
        <taxon>Betaproteobacteria</taxon>
        <taxon>Rhodocyclales</taxon>
        <taxon>Azonexaceae</taxon>
        <taxon>Dechloromonas</taxon>
    </lineage>
</organism>
<comment type="similarity">
    <text evidence="2 12 13">Belongs to the TonB-dependent receptor family.</text>
</comment>
<evidence type="ECO:0000256" key="14">
    <source>
        <dbReference type="SAM" id="SignalP"/>
    </source>
</evidence>
<evidence type="ECO:0008006" key="19">
    <source>
        <dbReference type="Google" id="ProtNLM"/>
    </source>
</evidence>
<keyword evidence="11 12" id="KW-0998">Cell outer membrane</keyword>
<keyword evidence="4 12" id="KW-1134">Transmembrane beta strand</keyword>
<dbReference type="Gene3D" id="2.40.170.20">
    <property type="entry name" value="TonB-dependent receptor, beta-barrel domain"/>
    <property type="match status" value="1"/>
</dbReference>
<feature type="domain" description="TonB-dependent receptor plug" evidence="16">
    <location>
        <begin position="49"/>
        <end position="158"/>
    </location>
</feature>
<keyword evidence="7" id="KW-0406">Ion transport</keyword>
<keyword evidence="3 12" id="KW-0813">Transport</keyword>
<evidence type="ECO:0000256" key="13">
    <source>
        <dbReference type="RuleBase" id="RU003357"/>
    </source>
</evidence>
<comment type="caution">
    <text evidence="17">The sequence shown here is derived from an EMBL/GenBank/DDBJ whole genome shotgun (WGS) entry which is preliminary data.</text>
</comment>
<dbReference type="STRING" id="281362.AT959_17420"/>
<evidence type="ECO:0000256" key="11">
    <source>
        <dbReference type="ARBA" id="ARBA00023237"/>
    </source>
</evidence>
<keyword evidence="9 12" id="KW-0472">Membrane</keyword>
<keyword evidence="10" id="KW-0675">Receptor</keyword>
<dbReference type="GO" id="GO:0015344">
    <property type="term" value="F:siderophore uptake transmembrane transporter activity"/>
    <property type="evidence" value="ECO:0007669"/>
    <property type="project" value="TreeGrafter"/>
</dbReference>
<dbReference type="Pfam" id="PF00593">
    <property type="entry name" value="TonB_dep_Rec_b-barrel"/>
    <property type="match status" value="1"/>
</dbReference>
<evidence type="ECO:0000256" key="7">
    <source>
        <dbReference type="ARBA" id="ARBA00023065"/>
    </source>
</evidence>
<evidence type="ECO:0000256" key="8">
    <source>
        <dbReference type="ARBA" id="ARBA00023077"/>
    </source>
</evidence>
<dbReference type="InterPro" id="IPR000531">
    <property type="entry name" value="Beta-barrel_TonB"/>
</dbReference>
<evidence type="ECO:0000256" key="9">
    <source>
        <dbReference type="ARBA" id="ARBA00023136"/>
    </source>
</evidence>
<feature type="domain" description="TonB-dependent receptor-like beta-barrel" evidence="15">
    <location>
        <begin position="293"/>
        <end position="723"/>
    </location>
</feature>
<keyword evidence="6 14" id="KW-0732">Signal</keyword>
<dbReference type="PANTHER" id="PTHR30069:SF53">
    <property type="entry name" value="COLICIN I RECEPTOR-RELATED"/>
    <property type="match status" value="1"/>
</dbReference>
<dbReference type="InterPro" id="IPR012910">
    <property type="entry name" value="Plug_dom"/>
</dbReference>
<dbReference type="PROSITE" id="PS52016">
    <property type="entry name" value="TONB_DEPENDENT_REC_3"/>
    <property type="match status" value="1"/>
</dbReference>
<dbReference type="EMBL" id="LODL01000035">
    <property type="protein sequence ID" value="KXB29709.1"/>
    <property type="molecule type" value="Genomic_DNA"/>
</dbReference>
<evidence type="ECO:0000259" key="15">
    <source>
        <dbReference type="Pfam" id="PF00593"/>
    </source>
</evidence>
<keyword evidence="18" id="KW-1185">Reference proteome</keyword>
<protein>
    <recommendedName>
        <fullName evidence="19">TonB-dependent receptor</fullName>
    </recommendedName>
</protein>
<comment type="subcellular location">
    <subcellularLocation>
        <location evidence="1 12">Cell outer membrane</location>
        <topology evidence="1 12">Multi-pass membrane protein</topology>
    </subcellularLocation>
</comment>
<dbReference type="GO" id="GO:0044718">
    <property type="term" value="P:siderophore transmembrane transport"/>
    <property type="evidence" value="ECO:0007669"/>
    <property type="project" value="TreeGrafter"/>
</dbReference>
<evidence type="ECO:0000256" key="4">
    <source>
        <dbReference type="ARBA" id="ARBA00022452"/>
    </source>
</evidence>
<dbReference type="SUPFAM" id="SSF56935">
    <property type="entry name" value="Porins"/>
    <property type="match status" value="1"/>
</dbReference>
<dbReference type="InterPro" id="IPR039426">
    <property type="entry name" value="TonB-dep_rcpt-like"/>
</dbReference>
<evidence type="ECO:0000256" key="6">
    <source>
        <dbReference type="ARBA" id="ARBA00022729"/>
    </source>
</evidence>
<evidence type="ECO:0000256" key="12">
    <source>
        <dbReference type="PROSITE-ProRule" id="PRU01360"/>
    </source>
</evidence>
<feature type="signal peptide" evidence="14">
    <location>
        <begin position="1"/>
        <end position="24"/>
    </location>
</feature>
<evidence type="ECO:0000313" key="18">
    <source>
        <dbReference type="Proteomes" id="UP000070186"/>
    </source>
</evidence>
<proteinExistence type="inferred from homology"/>
<evidence type="ECO:0000256" key="3">
    <source>
        <dbReference type="ARBA" id="ARBA00022448"/>
    </source>
</evidence>
<evidence type="ECO:0000256" key="5">
    <source>
        <dbReference type="ARBA" id="ARBA00022692"/>
    </source>
</evidence>
<evidence type="ECO:0000256" key="2">
    <source>
        <dbReference type="ARBA" id="ARBA00009810"/>
    </source>
</evidence>
<accession>A0A133XFN3</accession>
<feature type="chain" id="PRO_5007459354" description="TonB-dependent receptor" evidence="14">
    <location>
        <begin position="25"/>
        <end position="747"/>
    </location>
</feature>
<dbReference type="AlphaFoldDB" id="A0A133XFN3"/>